<evidence type="ECO:0000259" key="1">
    <source>
        <dbReference type="Pfam" id="PF04734"/>
    </source>
</evidence>
<dbReference type="EMBL" id="UINC01000583">
    <property type="protein sequence ID" value="SUZ57853.1"/>
    <property type="molecule type" value="Genomic_DNA"/>
</dbReference>
<gene>
    <name evidence="2" type="ORF">METZ01_LOCUS10707</name>
</gene>
<dbReference type="Pfam" id="PF04734">
    <property type="entry name" value="Ceramidase_alk"/>
    <property type="match status" value="1"/>
</dbReference>
<reference evidence="2" key="1">
    <citation type="submission" date="2018-05" db="EMBL/GenBank/DDBJ databases">
        <authorList>
            <person name="Lanie J.A."/>
            <person name="Ng W.-L."/>
            <person name="Kazmierczak K.M."/>
            <person name="Andrzejewski T.M."/>
            <person name="Davidsen T.M."/>
            <person name="Wayne K.J."/>
            <person name="Tettelin H."/>
            <person name="Glass J.I."/>
            <person name="Rusch D."/>
            <person name="Podicherti R."/>
            <person name="Tsui H.-C.T."/>
            <person name="Winkler M.E."/>
        </authorList>
    </citation>
    <scope>NUCLEOTIDE SEQUENCE</scope>
</reference>
<protein>
    <recommendedName>
        <fullName evidence="1">Neutral/alkaline non-lysosomal ceramidase N-terminal domain-containing protein</fullName>
    </recommendedName>
</protein>
<evidence type="ECO:0000313" key="2">
    <source>
        <dbReference type="EMBL" id="SUZ57853.1"/>
    </source>
</evidence>
<feature type="domain" description="Neutral/alkaline non-lysosomal ceramidase N-terminal" evidence="1">
    <location>
        <begin position="1"/>
        <end position="205"/>
    </location>
</feature>
<name>A0A381NWJ8_9ZZZZ</name>
<dbReference type="AlphaFoldDB" id="A0A381NWJ8"/>
<proteinExistence type="predicted"/>
<organism evidence="2">
    <name type="scientific">marine metagenome</name>
    <dbReference type="NCBI Taxonomy" id="408172"/>
    <lineage>
        <taxon>unclassified sequences</taxon>
        <taxon>metagenomes</taxon>
        <taxon>ecological metagenomes</taxon>
    </lineage>
</organism>
<sequence length="393" mass="42463">MYGYGARGPNVSTGIHDPLYAKAIVLSDGERTTAWVTMDLGYADKPLTRDVRASVSATLGLDDVFLSSSHTHSGPAFVEDFPSTAQPWVEDLRRKVTMAIVEAHDSLAPAQLGVGWGQVDVGHNRRRVRADGTVEMFWENRRGIPTSPVDKSVAVVAFDEPAGAPIATLINLAIHPVVLGPENLEYSADYPGAMMAWVEAHGGGQAMFLQGAAGDINPFWDKTPLADGAYEQMRQMGDTIGREVTRVRENLSFLEVETIGTGVEHVQIGPRWDIDNPETRAGVRPDYIERFGREGEAEVKTLLIGSDLALASFPGEFFVEHGIRLKGESPVANTLFVGYSNGHLGYFPTIKAAGQGGYGADSSTIVEVGAGERLVDRALVNLGYLTGRLRRTP</sequence>
<dbReference type="InterPro" id="IPR031329">
    <property type="entry name" value="NEUT/ALK_ceramidase_N"/>
</dbReference>
<accession>A0A381NWJ8</accession>